<reference evidence="3" key="1">
    <citation type="submission" date="2018-10" db="EMBL/GenBank/DDBJ databases">
        <authorList>
            <person name="Peiro R."/>
            <person name="Begona"/>
            <person name="Cbmso G."/>
            <person name="Lopez M."/>
            <person name="Gonzalez S."/>
            <person name="Sacristan E."/>
            <person name="Castillo E."/>
        </authorList>
    </citation>
    <scope>NUCLEOTIDE SEQUENCE [LARGE SCALE GENOMIC DNA]</scope>
</reference>
<feature type="transmembrane region" description="Helical" evidence="1">
    <location>
        <begin position="239"/>
        <end position="257"/>
    </location>
</feature>
<accession>A0A3S4CF56</accession>
<keyword evidence="3" id="KW-1185">Reference proteome</keyword>
<protein>
    <submittedName>
        <fullName evidence="2">Inner membrane protein YbhN</fullName>
    </submittedName>
</protein>
<proteinExistence type="predicted"/>
<feature type="transmembrane region" description="Helical" evidence="1">
    <location>
        <begin position="173"/>
        <end position="191"/>
    </location>
</feature>
<evidence type="ECO:0000313" key="3">
    <source>
        <dbReference type="Proteomes" id="UP000289200"/>
    </source>
</evidence>
<feature type="transmembrane region" description="Helical" evidence="1">
    <location>
        <begin position="56"/>
        <end position="78"/>
    </location>
</feature>
<dbReference type="RefSeq" id="WP_244601445.1">
    <property type="nucleotide sequence ID" value="NZ_UWOC01000035.1"/>
</dbReference>
<feature type="transmembrane region" description="Helical" evidence="1">
    <location>
        <begin position="16"/>
        <end position="36"/>
    </location>
</feature>
<evidence type="ECO:0000313" key="2">
    <source>
        <dbReference type="EMBL" id="VCU07536.1"/>
    </source>
</evidence>
<keyword evidence="1" id="KW-0472">Membrane</keyword>
<dbReference type="PANTHER" id="PTHR39087">
    <property type="entry name" value="UPF0104 MEMBRANE PROTEIN MJ1595"/>
    <property type="match status" value="1"/>
</dbReference>
<feature type="transmembrane region" description="Helical" evidence="1">
    <location>
        <begin position="90"/>
        <end position="112"/>
    </location>
</feature>
<dbReference type="Proteomes" id="UP000289200">
    <property type="component" value="Unassembled WGS sequence"/>
</dbReference>
<sequence>MQRIGAWVGGIRWNRVGAVVAVAIIAVSMVVLYNVLSDIALDEIRTGLTNIPPENLVRAALFVAMAYATLTLYDWFALRTIGVRHIPYRVAAMVSFTSYTIGHNIGATAFSAGAIRWRIYSSWGLGIVDVAKICFVAGLTFWLGNLAVLGIAMVYDPAAVSAVDQLAPAVNRIIGVALLVGLAAWVAWVWGKPRRLGRNTWTVQLPGGRSTLLQIGIGITDLTCCALAMYMLVPATPPIHFFTLAGVFIAATLLGFASHAPGSIGVFDAAMLVGLPFFDKEELIAGLLIFRLMYFIVPFACSLTIIGIREVVLSIRRKRELDAP</sequence>
<gene>
    <name evidence="2" type="primary">ybhN_1</name>
    <name evidence="2" type="ORF">RHODGE_RHODGE_00626</name>
</gene>
<dbReference type="EMBL" id="UWOC01000035">
    <property type="protein sequence ID" value="VCU07536.1"/>
    <property type="molecule type" value="Genomic_DNA"/>
</dbReference>
<organism evidence="2 3">
    <name type="scientific">Rhodoplanes serenus</name>
    <dbReference type="NCBI Taxonomy" id="200615"/>
    <lineage>
        <taxon>Bacteria</taxon>
        <taxon>Pseudomonadati</taxon>
        <taxon>Pseudomonadota</taxon>
        <taxon>Alphaproteobacteria</taxon>
        <taxon>Hyphomicrobiales</taxon>
        <taxon>Nitrobacteraceae</taxon>
        <taxon>Rhodoplanes</taxon>
    </lineage>
</organism>
<dbReference type="AlphaFoldDB" id="A0A3S4CF56"/>
<feature type="transmembrane region" description="Helical" evidence="1">
    <location>
        <begin position="133"/>
        <end position="153"/>
    </location>
</feature>
<comment type="caution">
    <text evidence="2">The sequence shown here is derived from an EMBL/GenBank/DDBJ whole genome shotgun (WGS) entry which is preliminary data.</text>
</comment>
<dbReference type="PANTHER" id="PTHR39087:SF2">
    <property type="entry name" value="UPF0104 MEMBRANE PROTEIN MJ1595"/>
    <property type="match status" value="1"/>
</dbReference>
<feature type="transmembrane region" description="Helical" evidence="1">
    <location>
        <begin position="212"/>
        <end position="233"/>
    </location>
</feature>
<evidence type="ECO:0000256" key="1">
    <source>
        <dbReference type="SAM" id="Phobius"/>
    </source>
</evidence>
<keyword evidence="1" id="KW-0812">Transmembrane</keyword>
<name>A0A3S4CF56_9BRAD</name>
<keyword evidence="1" id="KW-1133">Transmembrane helix</keyword>
<feature type="transmembrane region" description="Helical" evidence="1">
    <location>
        <begin position="284"/>
        <end position="308"/>
    </location>
</feature>